<sequence>MTNITTAGNNLYTLAITDFDTGNGAIGTEAHRLKAIELTGNGLVTVNTKNFYSDVTTANNGQGNIKLKIESGTYL</sequence>
<evidence type="ECO:0000313" key="2">
    <source>
        <dbReference type="Proteomes" id="UP001628124"/>
    </source>
</evidence>
<dbReference type="Proteomes" id="UP001628124">
    <property type="component" value="Unassembled WGS sequence"/>
</dbReference>
<reference evidence="1 2" key="1">
    <citation type="journal article" date="2024" name="Microbiol. Immunol.">
        <title>Discovery of a novel spotted fever group Rickettsia, 'Candidatus Rickettsia kedanie,' in unfed larval chigger mites, Leptotrombidium scutellare.</title>
        <authorList>
            <person name="Ogawa M."/>
            <person name="Matsutani M."/>
            <person name="Katayama T."/>
            <person name="Takada N."/>
            <person name="Noda S."/>
            <person name="Takahashi M."/>
            <person name="Kageyama D."/>
            <person name="Hanaoka N."/>
            <person name="Ebihara H."/>
        </authorList>
    </citation>
    <scope>NUCLEOTIDE SEQUENCE [LARGE SCALE GENOMIC DNA]</scope>
    <source>
        <strain evidence="1 2">KNCP2-13</strain>
    </source>
</reference>
<dbReference type="RefSeq" id="WP_412708445.1">
    <property type="nucleotide sequence ID" value="NZ_BAABMM010000040.1"/>
</dbReference>
<dbReference type="EMBL" id="BAABMM010000040">
    <property type="protein sequence ID" value="GAA5252822.1"/>
    <property type="molecule type" value="Genomic_DNA"/>
</dbReference>
<accession>A0ABP9TUM0</accession>
<evidence type="ECO:0000313" key="1">
    <source>
        <dbReference type="EMBL" id="GAA5252822.1"/>
    </source>
</evidence>
<comment type="caution">
    <text evidence="1">The sequence shown here is derived from an EMBL/GenBank/DDBJ whole genome shotgun (WGS) entry which is preliminary data.</text>
</comment>
<name>A0ABP9TUM0_9RICK</name>
<protein>
    <submittedName>
        <fullName evidence="1">Uncharacterized protein</fullName>
    </submittedName>
</protein>
<organism evidence="1 2">
    <name type="scientific">Candidatus Rickettsia kedanie</name>
    <dbReference type="NCBI Taxonomy" id="3115352"/>
    <lineage>
        <taxon>Bacteria</taxon>
        <taxon>Pseudomonadati</taxon>
        <taxon>Pseudomonadota</taxon>
        <taxon>Alphaproteobacteria</taxon>
        <taxon>Rickettsiales</taxon>
        <taxon>Rickettsiaceae</taxon>
        <taxon>Rickettsieae</taxon>
        <taxon>Rickettsia</taxon>
        <taxon>spotted fever group</taxon>
    </lineage>
</organism>
<keyword evidence="2" id="KW-1185">Reference proteome</keyword>
<proteinExistence type="predicted"/>
<gene>
    <name evidence="1" type="ORF">KNCP2_11100</name>
</gene>